<sequence length="140" mass="16544">MEHMGMFRRKKRNLNLTDKNNGNHADHGIDWDKGKQSQHGGEDQFPLYWGESEIDEEEEMEDEHNQTFESSGQSEKREMSFEMLSGFTKRPDFEANNQKLTIYVEKALMEEIGKLKKERYIKSYSSLVNEAVKQYLTTKR</sequence>
<gene>
    <name evidence="2" type="ORF">EDM59_01830</name>
</gene>
<proteinExistence type="predicted"/>
<feature type="compositionally biased region" description="Basic and acidic residues" evidence="1">
    <location>
        <begin position="24"/>
        <end position="35"/>
    </location>
</feature>
<feature type="compositionally biased region" description="Polar residues" evidence="1">
    <location>
        <begin position="14"/>
        <end position="23"/>
    </location>
</feature>
<reference evidence="2 3" key="1">
    <citation type="submission" date="2018-10" db="EMBL/GenBank/DDBJ databases">
        <title>Phylogenomics of Brevibacillus.</title>
        <authorList>
            <person name="Dunlap C."/>
        </authorList>
    </citation>
    <scope>NUCLEOTIDE SEQUENCE [LARGE SCALE GENOMIC DNA]</scope>
    <source>
        <strain evidence="2 3">JCM 15774</strain>
    </source>
</reference>
<evidence type="ECO:0000313" key="2">
    <source>
        <dbReference type="EMBL" id="RNB90209.1"/>
    </source>
</evidence>
<organism evidence="2 3">
    <name type="scientific">Brevibacillus nitrificans</name>
    <dbReference type="NCBI Taxonomy" id="651560"/>
    <lineage>
        <taxon>Bacteria</taxon>
        <taxon>Bacillati</taxon>
        <taxon>Bacillota</taxon>
        <taxon>Bacilli</taxon>
        <taxon>Bacillales</taxon>
        <taxon>Paenibacillaceae</taxon>
        <taxon>Brevibacillus</taxon>
    </lineage>
</organism>
<accession>A0A3M8DRU5</accession>
<evidence type="ECO:0000313" key="3">
    <source>
        <dbReference type="Proteomes" id="UP000269573"/>
    </source>
</evidence>
<feature type="compositionally biased region" description="Basic residues" evidence="1">
    <location>
        <begin position="1"/>
        <end position="13"/>
    </location>
</feature>
<dbReference type="AlphaFoldDB" id="A0A3M8DRU5"/>
<comment type="caution">
    <text evidence="2">The sequence shown here is derived from an EMBL/GenBank/DDBJ whole genome shotgun (WGS) entry which is preliminary data.</text>
</comment>
<dbReference type="Proteomes" id="UP000269573">
    <property type="component" value="Unassembled WGS sequence"/>
</dbReference>
<name>A0A3M8DRU5_9BACL</name>
<protein>
    <submittedName>
        <fullName evidence="2">Uncharacterized protein</fullName>
    </submittedName>
</protein>
<feature type="region of interest" description="Disordered" evidence="1">
    <location>
        <begin position="1"/>
        <end position="45"/>
    </location>
</feature>
<keyword evidence="3" id="KW-1185">Reference proteome</keyword>
<dbReference type="EMBL" id="RHHU01000002">
    <property type="protein sequence ID" value="RNB90209.1"/>
    <property type="molecule type" value="Genomic_DNA"/>
</dbReference>
<evidence type="ECO:0000256" key="1">
    <source>
        <dbReference type="SAM" id="MobiDB-lite"/>
    </source>
</evidence>
<feature type="region of interest" description="Disordered" evidence="1">
    <location>
        <begin position="58"/>
        <end position="79"/>
    </location>
</feature>